<dbReference type="RefSeq" id="WP_318955434.1">
    <property type="nucleotide sequence ID" value="NZ_CP137555.1"/>
</dbReference>
<dbReference type="InterPro" id="IPR036390">
    <property type="entry name" value="WH_DNA-bd_sf"/>
</dbReference>
<dbReference type="Proteomes" id="UP001302477">
    <property type="component" value="Chromosome"/>
</dbReference>
<evidence type="ECO:0000313" key="6">
    <source>
        <dbReference type="EMBL" id="WOX07001.1"/>
    </source>
</evidence>
<dbReference type="PANTHER" id="PTHR30419:SF14">
    <property type="entry name" value="LYSR FAMILY TRANSCRIPTIONAL REGULATOR"/>
    <property type="match status" value="1"/>
</dbReference>
<feature type="domain" description="HTH lysR-type" evidence="5">
    <location>
        <begin position="113"/>
        <end position="170"/>
    </location>
</feature>
<keyword evidence="4" id="KW-0804">Transcription</keyword>
<dbReference type="SUPFAM" id="SSF46785">
    <property type="entry name" value="Winged helix' DNA-binding domain"/>
    <property type="match status" value="2"/>
</dbReference>
<dbReference type="Pfam" id="PF00126">
    <property type="entry name" value="HTH_1"/>
    <property type="match status" value="2"/>
</dbReference>
<evidence type="ECO:0000256" key="3">
    <source>
        <dbReference type="ARBA" id="ARBA00023125"/>
    </source>
</evidence>
<dbReference type="CDD" id="cd08435">
    <property type="entry name" value="PBP2_GbpR"/>
    <property type="match status" value="1"/>
</dbReference>
<organism evidence="6 7">
    <name type="scientific">Microbulbifer pacificus</name>
    <dbReference type="NCBI Taxonomy" id="407164"/>
    <lineage>
        <taxon>Bacteria</taxon>
        <taxon>Pseudomonadati</taxon>
        <taxon>Pseudomonadota</taxon>
        <taxon>Gammaproteobacteria</taxon>
        <taxon>Cellvibrionales</taxon>
        <taxon>Microbulbiferaceae</taxon>
        <taxon>Microbulbifer</taxon>
    </lineage>
</organism>
<accession>A0AAU0N2G5</accession>
<dbReference type="InterPro" id="IPR036388">
    <property type="entry name" value="WH-like_DNA-bd_sf"/>
</dbReference>
<reference evidence="6 7" key="1">
    <citation type="submission" date="2023-10" db="EMBL/GenBank/DDBJ databases">
        <title>Description of Microbulbifer bruguierae sp. nov., isolated from the sediments of mangrove plant Bruguiera sexangula and comparative genomic analyses of the genus Microbulbifer.</title>
        <authorList>
            <person name="Long M."/>
        </authorList>
    </citation>
    <scope>NUCLEOTIDE SEQUENCE [LARGE SCALE GENOMIC DNA]</scope>
    <source>
        <strain evidence="6 7">SPO729</strain>
    </source>
</reference>
<dbReference type="KEGG" id="mpaf:R5R33_07680"/>
<evidence type="ECO:0000256" key="4">
    <source>
        <dbReference type="ARBA" id="ARBA00023163"/>
    </source>
</evidence>
<keyword evidence="7" id="KW-1185">Reference proteome</keyword>
<dbReference type="InterPro" id="IPR000847">
    <property type="entry name" value="LysR_HTH_N"/>
</dbReference>
<dbReference type="PANTHER" id="PTHR30419">
    <property type="entry name" value="HTH-TYPE TRANSCRIPTIONAL REGULATOR YBHD"/>
    <property type="match status" value="1"/>
</dbReference>
<comment type="similarity">
    <text evidence="1">Belongs to the LysR transcriptional regulatory family.</text>
</comment>
<evidence type="ECO:0000256" key="1">
    <source>
        <dbReference type="ARBA" id="ARBA00009437"/>
    </source>
</evidence>
<dbReference type="GO" id="GO:0005829">
    <property type="term" value="C:cytosol"/>
    <property type="evidence" value="ECO:0007669"/>
    <property type="project" value="TreeGrafter"/>
</dbReference>
<dbReference type="GO" id="GO:0003677">
    <property type="term" value="F:DNA binding"/>
    <property type="evidence" value="ECO:0007669"/>
    <property type="project" value="UniProtKB-KW"/>
</dbReference>
<feature type="domain" description="HTH lysR-type" evidence="5">
    <location>
        <begin position="12"/>
        <end position="69"/>
    </location>
</feature>
<dbReference type="Gene3D" id="1.10.10.10">
    <property type="entry name" value="Winged helix-like DNA-binding domain superfamily/Winged helix DNA-binding domain"/>
    <property type="match status" value="2"/>
</dbReference>
<keyword evidence="3" id="KW-0238">DNA-binding</keyword>
<name>A0AAU0N2G5_9GAMM</name>
<proteinExistence type="inferred from homology"/>
<sequence>MDITFTQGVPHISLRHLKAMLYVARHKNLTRAAAVLNRSQTTITKAIGELETQLGLPLFERTPGGMLPTRYGDCLASWVALAEAEFLNAGRIYRDYRNSSADASNLPIFSMTISYKRLASFIALYDHRDVRVASEQLEVTPAAVSGAVRQIEDLLELSLFERGPGSTDCTPFCEHLARHIKLAFAQLRHGLDELASLDGNVRGSVAIGTLPYTRTVLIPRAINRLLATYPELQVSTSEGRYTQLEVALRSGDLDCIVGATRPAIDDKGLCGETLLEDQLAIIVRCGHPLIRRSNLTLADLMDYRWILPARHTPAHFLFRQLLQEHTLPEPHKSVETSSLSTVRGLLLESDSVALLSEHQIYFEQQSGVLTVLPVALEKTSRPIGVTTRAHARLSPATELFLRELRAVAAEFPDAMPG</sequence>
<dbReference type="InterPro" id="IPR005119">
    <property type="entry name" value="LysR_subst-bd"/>
</dbReference>
<dbReference type="InterPro" id="IPR050950">
    <property type="entry name" value="HTH-type_LysR_regulators"/>
</dbReference>
<dbReference type="GO" id="GO:0003700">
    <property type="term" value="F:DNA-binding transcription factor activity"/>
    <property type="evidence" value="ECO:0007669"/>
    <property type="project" value="InterPro"/>
</dbReference>
<dbReference type="InterPro" id="IPR037405">
    <property type="entry name" value="GbpR_PBP2"/>
</dbReference>
<dbReference type="AlphaFoldDB" id="A0AAU0N2G5"/>
<keyword evidence="2" id="KW-0805">Transcription regulation</keyword>
<dbReference type="PRINTS" id="PR00039">
    <property type="entry name" value="HTHLYSR"/>
</dbReference>
<evidence type="ECO:0000259" key="5">
    <source>
        <dbReference type="PROSITE" id="PS50931"/>
    </source>
</evidence>
<dbReference type="Pfam" id="PF03466">
    <property type="entry name" value="LysR_substrate"/>
    <property type="match status" value="1"/>
</dbReference>
<dbReference type="PROSITE" id="PS50931">
    <property type="entry name" value="HTH_LYSR"/>
    <property type="match status" value="2"/>
</dbReference>
<gene>
    <name evidence="6" type="ORF">R5R33_07680</name>
</gene>
<evidence type="ECO:0000313" key="7">
    <source>
        <dbReference type="Proteomes" id="UP001302477"/>
    </source>
</evidence>
<dbReference type="SUPFAM" id="SSF53850">
    <property type="entry name" value="Periplasmic binding protein-like II"/>
    <property type="match status" value="1"/>
</dbReference>
<dbReference type="Gene3D" id="3.40.190.10">
    <property type="entry name" value="Periplasmic binding protein-like II"/>
    <property type="match status" value="2"/>
</dbReference>
<dbReference type="EMBL" id="CP137555">
    <property type="protein sequence ID" value="WOX07001.1"/>
    <property type="molecule type" value="Genomic_DNA"/>
</dbReference>
<protein>
    <submittedName>
        <fullName evidence="6">LysR family transcriptional regulator</fullName>
    </submittedName>
</protein>
<evidence type="ECO:0000256" key="2">
    <source>
        <dbReference type="ARBA" id="ARBA00023015"/>
    </source>
</evidence>